<evidence type="ECO:0000259" key="1">
    <source>
        <dbReference type="Pfam" id="PF06283"/>
    </source>
</evidence>
<reference evidence="2 3" key="1">
    <citation type="submission" date="2023-10" db="EMBL/GenBank/DDBJ databases">
        <title>Marimonas sp. nov. isolated from tidal mud flat.</title>
        <authorList>
            <person name="Jaincy N.J."/>
            <person name="Srinivasan S."/>
            <person name="Lee S.-S."/>
        </authorList>
    </citation>
    <scope>NUCLEOTIDE SEQUENCE [LARGE SCALE GENOMIC DNA]</scope>
    <source>
        <strain evidence="2 3">MJ-SS3</strain>
    </source>
</reference>
<evidence type="ECO:0000313" key="3">
    <source>
        <dbReference type="Proteomes" id="UP001268651"/>
    </source>
</evidence>
<comment type="caution">
    <text evidence="2">The sequence shown here is derived from an EMBL/GenBank/DDBJ whole genome shotgun (WGS) entry which is preliminary data.</text>
</comment>
<proteinExistence type="predicted"/>
<feature type="domain" description="ThuA-like" evidence="1">
    <location>
        <begin position="39"/>
        <end position="249"/>
    </location>
</feature>
<dbReference type="PANTHER" id="PTHR40469:SF2">
    <property type="entry name" value="GALACTOSE-BINDING DOMAIN-LIKE SUPERFAMILY PROTEIN"/>
    <property type="match status" value="1"/>
</dbReference>
<name>A0ABU3U2B5_9FLAO</name>
<dbReference type="SUPFAM" id="SSF52317">
    <property type="entry name" value="Class I glutamine amidotransferase-like"/>
    <property type="match status" value="1"/>
</dbReference>
<dbReference type="Proteomes" id="UP001268651">
    <property type="component" value="Unassembled WGS sequence"/>
</dbReference>
<dbReference type="InterPro" id="IPR029010">
    <property type="entry name" value="ThuA-like"/>
</dbReference>
<protein>
    <submittedName>
        <fullName evidence="2">ThuA domain-containing protein</fullName>
    </submittedName>
</protein>
<evidence type="ECO:0000313" key="2">
    <source>
        <dbReference type="EMBL" id="MDU8884523.1"/>
    </source>
</evidence>
<dbReference type="Pfam" id="PF06283">
    <property type="entry name" value="ThuA"/>
    <property type="match status" value="1"/>
</dbReference>
<keyword evidence="3" id="KW-1185">Reference proteome</keyword>
<gene>
    <name evidence="2" type="ORF">RXV94_00010</name>
</gene>
<dbReference type="InterPro" id="IPR029062">
    <property type="entry name" value="Class_I_gatase-like"/>
</dbReference>
<dbReference type="RefSeq" id="WP_316660221.1">
    <property type="nucleotide sequence ID" value="NZ_JAWHTF010000001.1"/>
</dbReference>
<dbReference type="PANTHER" id="PTHR40469">
    <property type="entry name" value="SECRETED GLYCOSYL HYDROLASE"/>
    <property type="match status" value="1"/>
</dbReference>
<organism evidence="2 3">
    <name type="scientific">Gilvirhabdus luticola</name>
    <dbReference type="NCBI Taxonomy" id="3079858"/>
    <lineage>
        <taxon>Bacteria</taxon>
        <taxon>Pseudomonadati</taxon>
        <taxon>Bacteroidota</taxon>
        <taxon>Flavobacteriia</taxon>
        <taxon>Flavobacteriales</taxon>
        <taxon>Flavobacteriaceae</taxon>
        <taxon>Gilvirhabdus</taxon>
    </lineage>
</organism>
<sequence length="268" mass="30340">MIKINYLFLVSLIYLFPINISCAQSKGAATLPSLEGKNILMVYGGWQGHQPDIFTERVSKWLISEGANVTISDSVGVYTQENIMNNTDLIIQYYTQGKITKEQFEGLDNALRNGIGLAGCHGGLADSFHESQDYEYIIGGQWVSHPGGIIPSYDVQIHTSNDPITEGLQDFVMKDTEQYYMHIDPNNKVLATTSFTKDQHDWIEGAVIPLSWKRYHDKGRVFYLSIGHAPKDFDTYEAWELLTRGIKWASDSKYQPKENLVTPIYSKN</sequence>
<dbReference type="Gene3D" id="3.40.50.880">
    <property type="match status" value="1"/>
</dbReference>
<dbReference type="EMBL" id="JAWHTF010000001">
    <property type="protein sequence ID" value="MDU8884523.1"/>
    <property type="molecule type" value="Genomic_DNA"/>
</dbReference>
<accession>A0ABU3U2B5</accession>